<dbReference type="AlphaFoldDB" id="A0AB36J6I4"/>
<evidence type="ECO:0000313" key="4">
    <source>
        <dbReference type="Proteomes" id="UP000187323"/>
    </source>
</evidence>
<feature type="coiled-coil region" evidence="1">
    <location>
        <begin position="217"/>
        <end position="244"/>
    </location>
</feature>
<evidence type="ECO:0000313" key="3">
    <source>
        <dbReference type="EMBL" id="OME10024.1"/>
    </source>
</evidence>
<dbReference type="GO" id="GO:0009253">
    <property type="term" value="P:peptidoglycan catabolic process"/>
    <property type="evidence" value="ECO:0007669"/>
    <property type="project" value="InterPro"/>
</dbReference>
<dbReference type="InterPro" id="IPR015510">
    <property type="entry name" value="PGRP"/>
</dbReference>
<sequence>MKQQGYFLLLDCSEFRAWLANQKITRSIRRLQVHHTSSPNYTTRRVVGGIAQQDHFKALEGMRDFHIKTNGWSATGQNITIFEDGKIAISLDRDLNSTPAGIAGANTGALCVEIIGNFDKGGDTMTDAQRVAVIHLYACLCDKLGITPDITSIVYHAWYKADGTWLGDYAAGKSSKTCPGTAFWGDGNTRAAAIKRFIPDVAAELKRIKTRSVDELSIEDKKRIEELELEVKELAATVISLLNSKDVLKQAIQEQGQTLLNTSTAVKSLEDKSVIKEVPAWAKPAVQAAFDAGLVDTPTGGSYDFYRMLKVLYTAGLLITRLEGK</sequence>
<dbReference type="EMBL" id="MPTO01000053">
    <property type="protein sequence ID" value="OME10024.1"/>
    <property type="molecule type" value="Genomic_DNA"/>
</dbReference>
<proteinExistence type="predicted"/>
<dbReference type="CDD" id="cd06583">
    <property type="entry name" value="PGRP"/>
    <property type="match status" value="1"/>
</dbReference>
<reference evidence="3 4" key="1">
    <citation type="submission" date="2016-10" db="EMBL/GenBank/DDBJ databases">
        <title>Paenibacillus species isolates.</title>
        <authorList>
            <person name="Beno S.M."/>
        </authorList>
    </citation>
    <scope>NUCLEOTIDE SEQUENCE [LARGE SCALE GENOMIC DNA]</scope>
    <source>
        <strain evidence="3 4">FSL H7-0918</strain>
    </source>
</reference>
<protein>
    <recommendedName>
        <fullName evidence="2">N-acetylmuramoyl-L-alanine amidase domain-containing protein</fullName>
    </recommendedName>
</protein>
<evidence type="ECO:0000259" key="2">
    <source>
        <dbReference type="Pfam" id="PF01510"/>
    </source>
</evidence>
<accession>A0AB36J6I4</accession>
<dbReference type="RefSeq" id="WP_076138982.1">
    <property type="nucleotide sequence ID" value="NZ_MPTO01000053.1"/>
</dbReference>
<dbReference type="Gene3D" id="3.40.80.10">
    <property type="entry name" value="Peptidoglycan recognition protein-like"/>
    <property type="match status" value="1"/>
</dbReference>
<dbReference type="GO" id="GO:0008745">
    <property type="term" value="F:N-acetylmuramoyl-L-alanine amidase activity"/>
    <property type="evidence" value="ECO:0007669"/>
    <property type="project" value="InterPro"/>
</dbReference>
<dbReference type="Pfam" id="PF01510">
    <property type="entry name" value="Amidase_2"/>
    <property type="match status" value="1"/>
</dbReference>
<feature type="domain" description="N-acetylmuramoyl-L-alanine amidase" evidence="2">
    <location>
        <begin position="26"/>
        <end position="180"/>
    </location>
</feature>
<keyword evidence="1" id="KW-0175">Coiled coil</keyword>
<name>A0AB36J6I4_9BACL</name>
<dbReference type="SUPFAM" id="SSF55846">
    <property type="entry name" value="N-acetylmuramoyl-L-alanine amidase-like"/>
    <property type="match status" value="1"/>
</dbReference>
<dbReference type="InterPro" id="IPR036505">
    <property type="entry name" value="Amidase/PGRP_sf"/>
</dbReference>
<comment type="caution">
    <text evidence="3">The sequence shown here is derived from an EMBL/GenBank/DDBJ whole genome shotgun (WGS) entry which is preliminary data.</text>
</comment>
<gene>
    <name evidence="3" type="ORF">BSK47_31495</name>
</gene>
<dbReference type="PANTHER" id="PTHR11022:SF41">
    <property type="entry name" value="PEPTIDOGLYCAN-RECOGNITION PROTEIN LC-RELATED"/>
    <property type="match status" value="1"/>
</dbReference>
<dbReference type="Proteomes" id="UP000187323">
    <property type="component" value="Unassembled WGS sequence"/>
</dbReference>
<evidence type="ECO:0000256" key="1">
    <source>
        <dbReference type="SAM" id="Coils"/>
    </source>
</evidence>
<dbReference type="InterPro" id="IPR002502">
    <property type="entry name" value="Amidase_domain"/>
</dbReference>
<organism evidence="3 4">
    <name type="scientific">Paenibacillus odorifer</name>
    <dbReference type="NCBI Taxonomy" id="189426"/>
    <lineage>
        <taxon>Bacteria</taxon>
        <taxon>Bacillati</taxon>
        <taxon>Bacillota</taxon>
        <taxon>Bacilli</taxon>
        <taxon>Bacillales</taxon>
        <taxon>Paenibacillaceae</taxon>
        <taxon>Paenibacillus</taxon>
    </lineage>
</organism>
<dbReference type="PANTHER" id="PTHR11022">
    <property type="entry name" value="PEPTIDOGLYCAN RECOGNITION PROTEIN"/>
    <property type="match status" value="1"/>
</dbReference>